<dbReference type="AlphaFoldDB" id="A0A143PWD7"/>
<feature type="region of interest" description="Disordered" evidence="1">
    <location>
        <begin position="42"/>
        <end position="68"/>
    </location>
</feature>
<accession>A0A143PWD7</accession>
<reference evidence="2 3" key="1">
    <citation type="journal article" date="2016" name="Genome Announc.">
        <title>First Complete Genome Sequence of a Subdivision 6 Acidobacterium Strain.</title>
        <authorList>
            <person name="Huang S."/>
            <person name="Vieira S."/>
            <person name="Bunk B."/>
            <person name="Riedel T."/>
            <person name="Sproer C."/>
            <person name="Overmann J."/>
        </authorList>
    </citation>
    <scope>NUCLEOTIDE SEQUENCE [LARGE SCALE GENOMIC DNA]</scope>
    <source>
        <strain evidence="3">DSM 100886 HEG_-6_39</strain>
    </source>
</reference>
<organism evidence="2 3">
    <name type="scientific">Luteitalea pratensis</name>
    <dbReference type="NCBI Taxonomy" id="1855912"/>
    <lineage>
        <taxon>Bacteria</taxon>
        <taxon>Pseudomonadati</taxon>
        <taxon>Acidobacteriota</taxon>
        <taxon>Vicinamibacteria</taxon>
        <taxon>Vicinamibacterales</taxon>
        <taxon>Vicinamibacteraceae</taxon>
        <taxon>Luteitalea</taxon>
    </lineage>
</organism>
<sequence>MLVWLDSFEVLAPRRQEWSSTLTKSTAATSDAVIVRERLEALTDERARSATPKRRRRPNEPSSDEAPV</sequence>
<gene>
    <name evidence="2" type="ORF">LuPra_06301</name>
</gene>
<evidence type="ECO:0000313" key="3">
    <source>
        <dbReference type="Proteomes" id="UP000076079"/>
    </source>
</evidence>
<dbReference type="EMBL" id="CP015136">
    <property type="protein sequence ID" value="AMY13015.1"/>
    <property type="molecule type" value="Genomic_DNA"/>
</dbReference>
<reference evidence="3" key="2">
    <citation type="submission" date="2016-04" db="EMBL/GenBank/DDBJ databases">
        <title>First Complete Genome Sequence of a Subdivision 6 Acidobacterium.</title>
        <authorList>
            <person name="Huang S."/>
            <person name="Vieira S."/>
            <person name="Bunk B."/>
            <person name="Riedel T."/>
            <person name="Sproeer C."/>
            <person name="Overmann J."/>
        </authorList>
    </citation>
    <scope>NUCLEOTIDE SEQUENCE [LARGE SCALE GENOMIC DNA]</scope>
    <source>
        <strain evidence="3">DSM 100886 HEG_-6_39</strain>
    </source>
</reference>
<protein>
    <submittedName>
        <fullName evidence="2">Uncharacterized protein</fullName>
    </submittedName>
</protein>
<dbReference type="Proteomes" id="UP000076079">
    <property type="component" value="Chromosome"/>
</dbReference>
<dbReference type="RefSeq" id="WP_110174419.1">
    <property type="nucleotide sequence ID" value="NZ_CP015136.1"/>
</dbReference>
<dbReference type="KEGG" id="abac:LuPra_06301"/>
<name>A0A143PWD7_LUTPR</name>
<keyword evidence="3" id="KW-1185">Reference proteome</keyword>
<proteinExistence type="predicted"/>
<evidence type="ECO:0000313" key="2">
    <source>
        <dbReference type="EMBL" id="AMY13015.1"/>
    </source>
</evidence>
<evidence type="ECO:0000256" key="1">
    <source>
        <dbReference type="SAM" id="MobiDB-lite"/>
    </source>
</evidence>